<feature type="domain" description="Aminoglycoside phosphotransferase" evidence="1">
    <location>
        <begin position="34"/>
        <end position="256"/>
    </location>
</feature>
<keyword evidence="3" id="KW-1185">Reference proteome</keyword>
<keyword evidence="2" id="KW-0808">Transferase</keyword>
<evidence type="ECO:0000259" key="1">
    <source>
        <dbReference type="Pfam" id="PF01636"/>
    </source>
</evidence>
<comment type="caution">
    <text evidence="2">The sequence shown here is derived from an EMBL/GenBank/DDBJ whole genome shotgun (WGS) entry which is preliminary data.</text>
</comment>
<organism evidence="2 3">
    <name type="scientific">Actinacidiphila oryziradicis</name>
    <dbReference type="NCBI Taxonomy" id="2571141"/>
    <lineage>
        <taxon>Bacteria</taxon>
        <taxon>Bacillati</taxon>
        <taxon>Actinomycetota</taxon>
        <taxon>Actinomycetes</taxon>
        <taxon>Kitasatosporales</taxon>
        <taxon>Streptomycetaceae</taxon>
        <taxon>Actinacidiphila</taxon>
    </lineage>
</organism>
<evidence type="ECO:0000313" key="2">
    <source>
        <dbReference type="EMBL" id="TKA03222.1"/>
    </source>
</evidence>
<dbReference type="InterPro" id="IPR011009">
    <property type="entry name" value="Kinase-like_dom_sf"/>
</dbReference>
<dbReference type="CDD" id="cd05155">
    <property type="entry name" value="APH_ChoK_like_1"/>
    <property type="match status" value="1"/>
</dbReference>
<dbReference type="InterPro" id="IPR002575">
    <property type="entry name" value="Aminoglycoside_PTrfase"/>
</dbReference>
<accession>A0A4U0S2Y1</accession>
<dbReference type="GO" id="GO:0016740">
    <property type="term" value="F:transferase activity"/>
    <property type="evidence" value="ECO:0007669"/>
    <property type="project" value="UniProtKB-KW"/>
</dbReference>
<dbReference type="OrthoDB" id="9797603at2"/>
<proteinExistence type="predicted"/>
<gene>
    <name evidence="2" type="ORF">FCI23_36640</name>
</gene>
<dbReference type="RefSeq" id="WP_136728528.1">
    <property type="nucleotide sequence ID" value="NZ_SUMC01000055.1"/>
</dbReference>
<dbReference type="PANTHER" id="PTHR21310:SF42">
    <property type="entry name" value="BIFUNCTIONAL AAC_APH"/>
    <property type="match status" value="1"/>
</dbReference>
<dbReference type="Gene3D" id="3.90.1200.10">
    <property type="match status" value="1"/>
</dbReference>
<sequence length="295" mass="31709">MHADEVVTDVSLVRRLLTGQFPQWAGLPIELVDSAGTVNAVYRLGEDMAVRLPRIEGGAKDVEKEQRWLPRLAPLLPVAIPVPIGRGRPAEGYPWPWSVYSWLDGGNPALGRIADPGVLAKDLAAFIAALHRIDPTDGPPAYRDEPLVTRDAATRDAIAKLRGIVDTDLATAVWEAALLAPEWPGPAVWVHADLSPGNVLLSGGRLTAVIDFGCVGIGEPAVDLIAAWSLLTADARNVFRATLGVDDATWARGRGWALSIALIELSYYRITNPVMAATARHVIQEVLTDHGGRGR</sequence>
<protein>
    <submittedName>
        <fullName evidence="2">Aminoglycoside phosphotransferase family protein</fullName>
    </submittedName>
</protein>
<name>A0A4U0S2Y1_9ACTN</name>
<dbReference type="EMBL" id="SUMC01000055">
    <property type="protein sequence ID" value="TKA03222.1"/>
    <property type="molecule type" value="Genomic_DNA"/>
</dbReference>
<dbReference type="AlphaFoldDB" id="A0A4U0S2Y1"/>
<dbReference type="InterPro" id="IPR051678">
    <property type="entry name" value="AGP_Transferase"/>
</dbReference>
<dbReference type="Proteomes" id="UP000305778">
    <property type="component" value="Unassembled WGS sequence"/>
</dbReference>
<evidence type="ECO:0000313" key="3">
    <source>
        <dbReference type="Proteomes" id="UP000305778"/>
    </source>
</evidence>
<reference evidence="2 3" key="1">
    <citation type="submission" date="2019-04" db="EMBL/GenBank/DDBJ databases">
        <title>Streptomyces oryziradicis sp. nov., a novel actinomycete isolated from rhizosphere soil of rice (Oryza sativa L.).</title>
        <authorList>
            <person name="Li C."/>
        </authorList>
    </citation>
    <scope>NUCLEOTIDE SEQUENCE [LARGE SCALE GENOMIC DNA]</scope>
    <source>
        <strain evidence="2 3">NEAU-C40</strain>
    </source>
</reference>
<dbReference type="PANTHER" id="PTHR21310">
    <property type="entry name" value="AMINOGLYCOSIDE PHOSPHOTRANSFERASE-RELATED-RELATED"/>
    <property type="match status" value="1"/>
</dbReference>
<dbReference type="Pfam" id="PF01636">
    <property type="entry name" value="APH"/>
    <property type="match status" value="1"/>
</dbReference>
<dbReference type="Gene3D" id="3.30.200.20">
    <property type="entry name" value="Phosphorylase Kinase, domain 1"/>
    <property type="match status" value="1"/>
</dbReference>
<dbReference type="SUPFAM" id="SSF56112">
    <property type="entry name" value="Protein kinase-like (PK-like)"/>
    <property type="match status" value="1"/>
</dbReference>